<reference evidence="7" key="1">
    <citation type="journal article" date="2019" name="Int. J. Syst. Evol. Microbiol.">
        <title>The Global Catalogue of Microorganisms (GCM) 10K type strain sequencing project: providing services to taxonomists for standard genome sequencing and annotation.</title>
        <authorList>
            <consortium name="The Broad Institute Genomics Platform"/>
            <consortium name="The Broad Institute Genome Sequencing Center for Infectious Disease"/>
            <person name="Wu L."/>
            <person name="Ma J."/>
        </authorList>
    </citation>
    <scope>NUCLEOTIDE SEQUENCE [LARGE SCALE GENOMIC DNA]</scope>
    <source>
        <strain evidence="7">JCM 30071</strain>
    </source>
</reference>
<evidence type="ECO:0000259" key="4">
    <source>
        <dbReference type="PROSITE" id="PS51077"/>
    </source>
</evidence>
<comment type="caution">
    <text evidence="6">The sequence shown here is derived from an EMBL/GenBank/DDBJ whole genome shotgun (WGS) entry which is preliminary data.</text>
</comment>
<dbReference type="SUPFAM" id="SSF46785">
    <property type="entry name" value="Winged helix' DNA-binding domain"/>
    <property type="match status" value="1"/>
</dbReference>
<dbReference type="SUPFAM" id="SSF55781">
    <property type="entry name" value="GAF domain-like"/>
    <property type="match status" value="1"/>
</dbReference>
<keyword evidence="3" id="KW-0804">Transcription</keyword>
<organism evidence="6 7">
    <name type="scientific">Virgibacillus kapii</name>
    <dbReference type="NCBI Taxonomy" id="1638645"/>
    <lineage>
        <taxon>Bacteria</taxon>
        <taxon>Bacillati</taxon>
        <taxon>Bacillota</taxon>
        <taxon>Bacilli</taxon>
        <taxon>Bacillales</taxon>
        <taxon>Bacillaceae</taxon>
        <taxon>Virgibacillus</taxon>
    </lineage>
</organism>
<dbReference type="Proteomes" id="UP000634435">
    <property type="component" value="Unassembled WGS sequence"/>
</dbReference>
<feature type="domain" description="HTH iclR-type" evidence="4">
    <location>
        <begin position="2"/>
        <end position="66"/>
    </location>
</feature>
<sequence>MSQSLLKAVGLLDCFHSKSELSLIELVEMSQLPKTTVFRLVLSLEEAGLLVRVKRSSHDVKYRMGLKLLELGNRVSEQLEYRKIALPYMKQLNEKLNELVHMVAIEGNEAVYVEKLDSSKPVRLVIKVGKRSPLYAGSGPKMLLASMDDAVLNNYLEQLEIQAITENTITSKEALLEEIAKIRERGYSVSKAEHFKDTVGFSFPIKNYNGTTLAALGISIPITDYSKDKEEVIIEEIRKTAQHISTLLGYSG</sequence>
<evidence type="ECO:0000313" key="7">
    <source>
        <dbReference type="Proteomes" id="UP000634435"/>
    </source>
</evidence>
<protein>
    <submittedName>
        <fullName evidence="6">IclR family transcriptional regulator</fullName>
    </submittedName>
</protein>
<dbReference type="InterPro" id="IPR014757">
    <property type="entry name" value="Tscrpt_reg_IclR_C"/>
</dbReference>
<feature type="domain" description="IclR-ED" evidence="5">
    <location>
        <begin position="67"/>
        <end position="250"/>
    </location>
</feature>
<dbReference type="InterPro" id="IPR029016">
    <property type="entry name" value="GAF-like_dom_sf"/>
</dbReference>
<evidence type="ECO:0000256" key="1">
    <source>
        <dbReference type="ARBA" id="ARBA00023015"/>
    </source>
</evidence>
<dbReference type="PANTHER" id="PTHR30136">
    <property type="entry name" value="HELIX-TURN-HELIX TRANSCRIPTIONAL REGULATOR, ICLR FAMILY"/>
    <property type="match status" value="1"/>
</dbReference>
<dbReference type="Pfam" id="PF01614">
    <property type="entry name" value="IclR_C"/>
    <property type="match status" value="1"/>
</dbReference>
<dbReference type="RefSeq" id="WP_021289630.1">
    <property type="nucleotide sequence ID" value="NZ_BMPN01000008.1"/>
</dbReference>
<keyword evidence="7" id="KW-1185">Reference proteome</keyword>
<dbReference type="InterPro" id="IPR036388">
    <property type="entry name" value="WH-like_DNA-bd_sf"/>
</dbReference>
<accession>A0ABQ2DTQ5</accession>
<evidence type="ECO:0000313" key="6">
    <source>
        <dbReference type="EMBL" id="GGJ72638.1"/>
    </source>
</evidence>
<dbReference type="Pfam" id="PF09339">
    <property type="entry name" value="HTH_IclR"/>
    <property type="match status" value="1"/>
</dbReference>
<dbReference type="InterPro" id="IPR036390">
    <property type="entry name" value="WH_DNA-bd_sf"/>
</dbReference>
<dbReference type="InterPro" id="IPR050707">
    <property type="entry name" value="HTH_MetabolicPath_Reg"/>
</dbReference>
<dbReference type="Gene3D" id="3.30.450.40">
    <property type="match status" value="1"/>
</dbReference>
<dbReference type="EMBL" id="BMPN01000008">
    <property type="protein sequence ID" value="GGJ72638.1"/>
    <property type="molecule type" value="Genomic_DNA"/>
</dbReference>
<name>A0ABQ2DTQ5_9BACI</name>
<evidence type="ECO:0000259" key="5">
    <source>
        <dbReference type="PROSITE" id="PS51078"/>
    </source>
</evidence>
<dbReference type="Gene3D" id="1.10.10.10">
    <property type="entry name" value="Winged helix-like DNA-binding domain superfamily/Winged helix DNA-binding domain"/>
    <property type="match status" value="1"/>
</dbReference>
<dbReference type="PROSITE" id="PS51077">
    <property type="entry name" value="HTH_ICLR"/>
    <property type="match status" value="1"/>
</dbReference>
<dbReference type="InterPro" id="IPR005471">
    <property type="entry name" value="Tscrpt_reg_IclR_N"/>
</dbReference>
<dbReference type="SMART" id="SM00346">
    <property type="entry name" value="HTH_ICLR"/>
    <property type="match status" value="1"/>
</dbReference>
<evidence type="ECO:0000256" key="2">
    <source>
        <dbReference type="ARBA" id="ARBA00023125"/>
    </source>
</evidence>
<dbReference type="PANTHER" id="PTHR30136:SF24">
    <property type="entry name" value="HTH-TYPE TRANSCRIPTIONAL REPRESSOR ALLR"/>
    <property type="match status" value="1"/>
</dbReference>
<evidence type="ECO:0000256" key="3">
    <source>
        <dbReference type="ARBA" id="ARBA00023163"/>
    </source>
</evidence>
<keyword evidence="2" id="KW-0238">DNA-binding</keyword>
<proteinExistence type="predicted"/>
<gene>
    <name evidence="6" type="ORF">GCM10007111_37790</name>
</gene>
<dbReference type="PROSITE" id="PS51078">
    <property type="entry name" value="ICLR_ED"/>
    <property type="match status" value="1"/>
</dbReference>
<keyword evidence="1" id="KW-0805">Transcription regulation</keyword>